<name>A0AAP0P9E9_9MAGN</name>
<evidence type="ECO:0000313" key="2">
    <source>
        <dbReference type="Proteomes" id="UP001420932"/>
    </source>
</evidence>
<keyword evidence="2" id="KW-1185">Reference proteome</keyword>
<evidence type="ECO:0000313" key="1">
    <source>
        <dbReference type="EMBL" id="KAK9135802.1"/>
    </source>
</evidence>
<dbReference type="EMBL" id="JBBNAF010000006">
    <property type="protein sequence ID" value="KAK9135802.1"/>
    <property type="molecule type" value="Genomic_DNA"/>
</dbReference>
<accession>A0AAP0P9E9</accession>
<reference evidence="1 2" key="1">
    <citation type="submission" date="2024-01" db="EMBL/GenBank/DDBJ databases">
        <title>Genome assemblies of Stephania.</title>
        <authorList>
            <person name="Yang L."/>
        </authorList>
    </citation>
    <scope>NUCLEOTIDE SEQUENCE [LARGE SCALE GENOMIC DNA]</scope>
    <source>
        <strain evidence="1">YNDBR</strain>
        <tissue evidence="1">Leaf</tissue>
    </source>
</reference>
<dbReference type="Gene3D" id="3.40.50.300">
    <property type="entry name" value="P-loop containing nucleotide triphosphate hydrolases"/>
    <property type="match status" value="1"/>
</dbReference>
<comment type="caution">
    <text evidence="1">The sequence shown here is derived from an EMBL/GenBank/DDBJ whole genome shotgun (WGS) entry which is preliminary data.</text>
</comment>
<dbReference type="Proteomes" id="UP001420932">
    <property type="component" value="Unassembled WGS sequence"/>
</dbReference>
<sequence length="99" mass="11049">MKVSGSIVCSLVTTRLPKWEVAKYHSLITLLQRFPMEEEDPTSKKNSAELSTLLFHVVMQHSNSDTVVYVGCGERGNEMAEVCDVYVSYGFSSIDKDIA</sequence>
<protein>
    <submittedName>
        <fullName evidence="1">Uncharacterized protein</fullName>
    </submittedName>
</protein>
<organism evidence="1 2">
    <name type="scientific">Stephania yunnanensis</name>
    <dbReference type="NCBI Taxonomy" id="152371"/>
    <lineage>
        <taxon>Eukaryota</taxon>
        <taxon>Viridiplantae</taxon>
        <taxon>Streptophyta</taxon>
        <taxon>Embryophyta</taxon>
        <taxon>Tracheophyta</taxon>
        <taxon>Spermatophyta</taxon>
        <taxon>Magnoliopsida</taxon>
        <taxon>Ranunculales</taxon>
        <taxon>Menispermaceae</taxon>
        <taxon>Menispermoideae</taxon>
        <taxon>Cissampelideae</taxon>
        <taxon>Stephania</taxon>
    </lineage>
</organism>
<proteinExistence type="predicted"/>
<dbReference type="InterPro" id="IPR027417">
    <property type="entry name" value="P-loop_NTPase"/>
</dbReference>
<gene>
    <name evidence="1" type="ORF">Syun_015132</name>
</gene>
<dbReference type="AlphaFoldDB" id="A0AAP0P9E9"/>